<feature type="compositionally biased region" description="Low complexity" evidence="6">
    <location>
        <begin position="394"/>
        <end position="412"/>
    </location>
</feature>
<evidence type="ECO:0000256" key="6">
    <source>
        <dbReference type="SAM" id="MobiDB-lite"/>
    </source>
</evidence>
<keyword evidence="3 5" id="KW-0863">Zinc-finger</keyword>
<dbReference type="Gene3D" id="1.10.220.150">
    <property type="entry name" value="Arf GTPase activating protein"/>
    <property type="match status" value="1"/>
</dbReference>
<evidence type="ECO:0000313" key="9">
    <source>
        <dbReference type="RefSeq" id="XP_037880490.1"/>
    </source>
</evidence>
<evidence type="ECO:0000313" key="8">
    <source>
        <dbReference type="Proteomes" id="UP000092443"/>
    </source>
</evidence>
<dbReference type="RefSeq" id="XP_037880490.1">
    <property type="nucleotide sequence ID" value="XM_038024562.1"/>
</dbReference>
<evidence type="ECO:0000256" key="3">
    <source>
        <dbReference type="ARBA" id="ARBA00022771"/>
    </source>
</evidence>
<evidence type="ECO:0000256" key="2">
    <source>
        <dbReference type="ARBA" id="ARBA00022723"/>
    </source>
</evidence>
<dbReference type="InterPro" id="IPR038508">
    <property type="entry name" value="ArfGAP_dom_sf"/>
</dbReference>
<evidence type="ECO:0000256" key="5">
    <source>
        <dbReference type="PROSITE-ProRule" id="PRU00288"/>
    </source>
</evidence>
<dbReference type="PRINTS" id="PR00405">
    <property type="entry name" value="REVINTRACTNG"/>
</dbReference>
<dbReference type="InterPro" id="IPR001164">
    <property type="entry name" value="ArfGAP_dom"/>
</dbReference>
<feature type="domain" description="Arf-GAP" evidence="7">
    <location>
        <begin position="15"/>
        <end position="131"/>
    </location>
</feature>
<protein>
    <submittedName>
        <fullName evidence="9">ADP-ribosylation factor GTPase-activating protein 2 isoform X2</fullName>
    </submittedName>
</protein>
<accession>A0A8U0W5V1</accession>
<dbReference type="GO" id="GO:0008270">
    <property type="term" value="F:zinc ion binding"/>
    <property type="evidence" value="ECO:0007669"/>
    <property type="project" value="UniProtKB-KW"/>
</dbReference>
<dbReference type="InterPro" id="IPR037278">
    <property type="entry name" value="ARFGAP/RecO"/>
</dbReference>
<evidence type="ECO:0000256" key="1">
    <source>
        <dbReference type="ARBA" id="ARBA00022468"/>
    </source>
</evidence>
<dbReference type="SUPFAM" id="SSF57863">
    <property type="entry name" value="ArfGap/RecO-like zinc finger"/>
    <property type="match status" value="1"/>
</dbReference>
<dbReference type="SMART" id="SM00105">
    <property type="entry name" value="ArfGap"/>
    <property type="match status" value="1"/>
</dbReference>
<dbReference type="Pfam" id="PF01412">
    <property type="entry name" value="ArfGap"/>
    <property type="match status" value="1"/>
</dbReference>
<dbReference type="GeneID" id="119631947"/>
<dbReference type="AlphaFoldDB" id="A0A8U0W5V1"/>
<dbReference type="CDD" id="cd08959">
    <property type="entry name" value="ArfGap_ArfGap1_like"/>
    <property type="match status" value="1"/>
</dbReference>
<dbReference type="PANTHER" id="PTHR45686">
    <property type="entry name" value="ADP-RIBOSYLATION FACTOR GTPASE ACTIVATING PROTEIN 3, ISOFORM H-RELATED"/>
    <property type="match status" value="1"/>
</dbReference>
<dbReference type="GO" id="GO:0048205">
    <property type="term" value="P:COPI coating of Golgi vesicle"/>
    <property type="evidence" value="ECO:0007669"/>
    <property type="project" value="TreeGrafter"/>
</dbReference>
<reference evidence="9" key="1">
    <citation type="submission" date="2025-08" db="UniProtKB">
        <authorList>
            <consortium name="RefSeq"/>
        </authorList>
    </citation>
    <scope>IDENTIFICATION</scope>
    <source>
        <tissue evidence="9">Whole body pupa</tissue>
    </source>
</reference>
<gene>
    <name evidence="9" type="primary">LOC119631947</name>
</gene>
<keyword evidence="2" id="KW-0479">Metal-binding</keyword>
<evidence type="ECO:0000259" key="7">
    <source>
        <dbReference type="PROSITE" id="PS50115"/>
    </source>
</evidence>
<dbReference type="GO" id="GO:0000139">
    <property type="term" value="C:Golgi membrane"/>
    <property type="evidence" value="ECO:0007669"/>
    <property type="project" value="GOC"/>
</dbReference>
<proteinExistence type="predicted"/>
<dbReference type="GO" id="GO:0005096">
    <property type="term" value="F:GTPase activator activity"/>
    <property type="evidence" value="ECO:0007669"/>
    <property type="project" value="UniProtKB-KW"/>
</dbReference>
<sequence length="532" mass="57623">MANKTQGPPTKQEIETIFNRLRTQPANKCCFDCGAKTPTWSSVTYGVFICIDCSAVHRSLGVHLTFVRSTNLDTNWTWLQLRQMQMGGNANAAQFFRQHNCSTTDAQQKYNSRAAQLYRDKLAVQAQQAMKIHGTKLEIPLPTLASEKSKIEPCLGAPSVELLNATITPNTLIPSIGVRKIQPKKSGLGARKAGGLGATKVKTNFAEIEQRANMANQIKDGISLIIPEKPMTTEEELESVASMRLAYQDLSLQKNREEAKLKTIDPLKAKQMERLGMGFNLKGADISHSVLSDMETIQQAPAPKATSGSSSSMSKLAAFDSESFFNDYSPTMYGGSGGSGGGTASSFGGNNNKTDKQELETMGFEAIEPIGSTHTNITSMFGGGDCGDKKHKGTTSVANTNKSTKTTTSYESYTRKANNTPIKRSDVNDDNLAQRKFGTSKGFGSDQFFGHETTQEDVGANLSRFQGSNSISSADYFGESNTTGRSSRGYNTGVNFQAPDLDDVKESVRQGVHKVAGRLSALANDVMSKYGY</sequence>
<dbReference type="Proteomes" id="UP000092443">
    <property type="component" value="Unplaced"/>
</dbReference>
<feature type="region of interest" description="Disordered" evidence="6">
    <location>
        <begin position="392"/>
        <end position="413"/>
    </location>
</feature>
<keyword evidence="1" id="KW-0343">GTPase activation</keyword>
<name>A0A8U0W5V1_9MUSC</name>
<organism evidence="8 9">
    <name type="scientific">Glossina fuscipes</name>
    <dbReference type="NCBI Taxonomy" id="7396"/>
    <lineage>
        <taxon>Eukaryota</taxon>
        <taxon>Metazoa</taxon>
        <taxon>Ecdysozoa</taxon>
        <taxon>Arthropoda</taxon>
        <taxon>Hexapoda</taxon>
        <taxon>Insecta</taxon>
        <taxon>Pterygota</taxon>
        <taxon>Neoptera</taxon>
        <taxon>Endopterygota</taxon>
        <taxon>Diptera</taxon>
        <taxon>Brachycera</taxon>
        <taxon>Muscomorpha</taxon>
        <taxon>Hippoboscoidea</taxon>
        <taxon>Glossinidae</taxon>
        <taxon>Glossina</taxon>
    </lineage>
</organism>
<dbReference type="PROSITE" id="PS50115">
    <property type="entry name" value="ARFGAP"/>
    <property type="match status" value="1"/>
</dbReference>
<evidence type="ECO:0000256" key="4">
    <source>
        <dbReference type="ARBA" id="ARBA00022833"/>
    </source>
</evidence>
<feature type="region of interest" description="Disordered" evidence="6">
    <location>
        <begin position="473"/>
        <end position="493"/>
    </location>
</feature>
<dbReference type="PANTHER" id="PTHR45686:SF4">
    <property type="entry name" value="ADP-RIBOSYLATION FACTOR GTPASE ACTIVATING PROTEIN 3, ISOFORM H"/>
    <property type="match status" value="1"/>
</dbReference>
<keyword evidence="8" id="KW-1185">Reference proteome</keyword>
<dbReference type="FunFam" id="1.10.220.150:FF:000004">
    <property type="entry name" value="Putative ADP-ribosylation factor GTPase-activating protein 2"/>
    <property type="match status" value="1"/>
</dbReference>
<keyword evidence="4" id="KW-0862">Zinc</keyword>